<keyword evidence="7 14" id="KW-0067">ATP-binding</keyword>
<dbReference type="InterPro" id="IPR027417">
    <property type="entry name" value="P-loop_NTPase"/>
</dbReference>
<dbReference type="GO" id="GO:0005524">
    <property type="term" value="F:ATP binding"/>
    <property type="evidence" value="ECO:0007669"/>
    <property type="project" value="UniProtKB-KW"/>
</dbReference>
<comment type="similarity">
    <text evidence="2">Belongs to the ABC transporter superfamily.</text>
</comment>
<comment type="subcellular location">
    <subcellularLocation>
        <location evidence="1">Cell inner membrane</location>
        <topology evidence="1">Peripheral membrane protein</topology>
    </subcellularLocation>
</comment>
<dbReference type="CDD" id="cd03257">
    <property type="entry name" value="ABC_NikE_OppD_transporters"/>
    <property type="match status" value="2"/>
</dbReference>
<dbReference type="Proteomes" id="UP000578622">
    <property type="component" value="Unassembled WGS sequence"/>
</dbReference>
<evidence type="ECO:0000256" key="7">
    <source>
        <dbReference type="ARBA" id="ARBA00022840"/>
    </source>
</evidence>
<sequence length="557" mass="60522">MSLRPEPLLEVTNLSLQYRTTAGPVPILHNVSTSLGRGEILGVIGESGAGKSTLGNAVLGLLGQRFEQISGSVVFDGRRLGRNEGSTDIRNKKIASIFQDHTSSLDPLMSIGKQLEETIRVSQPALSRYEIRARGIELLTRVGIPAPESRYDDYPHQFSGGQRQRIVIAIAIAGSPDLIIADEPTSALDATVQKQILLLLRRLVDETGVSIILVTHDMGVIAEIADMVLVMRHGRVVEQDAVEVILDTPSNDYTRKLLAAVPRLRISPDASGSGPDNKAHKTGDLKENRCEAPSSFLAARDVCRTFGTSGLPWQFRKAPPVQALDHVSIELKRGSITGIIGESGSGKTTMGRILTGLQTASAGELLINETGFDLSRRGSRNGLLGRVQMIFQDPSTSLNPRMTIGKTLLEAARFAQNRTGDACRTEIDRIMDRLGLARSFLSRHPHQLSGGQKQRVCIARALLARPEIIVADEPTSALDVSVQAEILSLLKETVSTGGLSMIFISHDLAVVQELCDFIYIFKDGRVEDAGRSETIFSHSQNAYTRSLVNARSGRFIL</sequence>
<dbReference type="Gene3D" id="3.40.50.300">
    <property type="entry name" value="P-loop containing nucleotide triphosphate hydrolases"/>
    <property type="match status" value="2"/>
</dbReference>
<keyword evidence="15" id="KW-1185">Reference proteome</keyword>
<dbReference type="PROSITE" id="PS50893">
    <property type="entry name" value="ABC_TRANSPORTER_2"/>
    <property type="match status" value="2"/>
</dbReference>
<dbReference type="InterPro" id="IPR017871">
    <property type="entry name" value="ABC_transporter-like_CS"/>
</dbReference>
<proteinExistence type="inferred from homology"/>
<comment type="caution">
    <text evidence="14">The sequence shown here is derived from an EMBL/GenBank/DDBJ whole genome shotgun (WGS) entry which is preliminary data.</text>
</comment>
<dbReference type="InterPro" id="IPR050319">
    <property type="entry name" value="ABC_transp_ATP-bind"/>
</dbReference>
<dbReference type="InterPro" id="IPR003439">
    <property type="entry name" value="ABC_transporter-like_ATP-bd"/>
</dbReference>
<keyword evidence="8" id="KW-0571">Peptide transport</keyword>
<evidence type="ECO:0000256" key="12">
    <source>
        <dbReference type="ARBA" id="ARBA00025070"/>
    </source>
</evidence>
<evidence type="ECO:0000256" key="5">
    <source>
        <dbReference type="ARBA" id="ARBA00022519"/>
    </source>
</evidence>
<keyword evidence="4" id="KW-1003">Cell membrane</keyword>
<evidence type="ECO:0000256" key="8">
    <source>
        <dbReference type="ARBA" id="ARBA00022856"/>
    </source>
</evidence>
<evidence type="ECO:0000259" key="13">
    <source>
        <dbReference type="PROSITE" id="PS50893"/>
    </source>
</evidence>
<dbReference type="InterPro" id="IPR013563">
    <property type="entry name" value="Oligopep_ABC_C"/>
</dbReference>
<organism evidence="14 15">
    <name type="scientific">Brucella intermedia</name>
    <dbReference type="NCBI Taxonomy" id="94625"/>
    <lineage>
        <taxon>Bacteria</taxon>
        <taxon>Pseudomonadati</taxon>
        <taxon>Pseudomonadota</taxon>
        <taxon>Alphaproteobacteria</taxon>
        <taxon>Hyphomicrobiales</taxon>
        <taxon>Brucellaceae</taxon>
        <taxon>Brucella/Ochrobactrum group</taxon>
        <taxon>Brucella</taxon>
    </lineage>
</organism>
<evidence type="ECO:0000256" key="6">
    <source>
        <dbReference type="ARBA" id="ARBA00022741"/>
    </source>
</evidence>
<reference evidence="14 15" key="1">
    <citation type="submission" date="2020-07" db="EMBL/GenBank/DDBJ databases">
        <title>Genomic Encyclopedia of Type Strains, Phase IV (KMG-V): Genome sequencing to study the core and pangenomes of soil and plant-associated prokaryotes.</title>
        <authorList>
            <person name="Whitman W."/>
        </authorList>
    </citation>
    <scope>NUCLEOTIDE SEQUENCE [LARGE SCALE GENOMIC DNA]</scope>
    <source>
        <strain evidence="14 15">RH4WT92</strain>
    </source>
</reference>
<dbReference type="SMART" id="SM00382">
    <property type="entry name" value="AAA"/>
    <property type="match status" value="2"/>
</dbReference>
<keyword evidence="3" id="KW-0813">Transport</keyword>
<dbReference type="SUPFAM" id="SSF52540">
    <property type="entry name" value="P-loop containing nucleoside triphosphate hydrolases"/>
    <property type="match status" value="2"/>
</dbReference>
<accession>A0ABR6AVR4</accession>
<evidence type="ECO:0000256" key="11">
    <source>
        <dbReference type="ARBA" id="ARBA00023136"/>
    </source>
</evidence>
<dbReference type="Pfam" id="PF08352">
    <property type="entry name" value="oligo_HPY"/>
    <property type="match status" value="1"/>
</dbReference>
<dbReference type="RefSeq" id="WP_112672672.1">
    <property type="nucleotide sequence ID" value="NZ_JACGXG010000012.1"/>
</dbReference>
<evidence type="ECO:0000256" key="4">
    <source>
        <dbReference type="ARBA" id="ARBA00022475"/>
    </source>
</evidence>
<name>A0ABR6AVR4_9HYPH</name>
<evidence type="ECO:0000256" key="3">
    <source>
        <dbReference type="ARBA" id="ARBA00022448"/>
    </source>
</evidence>
<dbReference type="NCBIfam" id="NF008453">
    <property type="entry name" value="PRK11308.1"/>
    <property type="match status" value="2"/>
</dbReference>
<protein>
    <submittedName>
        <fullName evidence="14">Peptide/nickel transport system ATP-binding protein</fullName>
    </submittedName>
</protein>
<dbReference type="Pfam" id="PF00005">
    <property type="entry name" value="ABC_tran"/>
    <property type="match status" value="2"/>
</dbReference>
<keyword evidence="9" id="KW-0653">Protein transport</keyword>
<evidence type="ECO:0000313" key="14">
    <source>
        <dbReference type="EMBL" id="MBA8853527.1"/>
    </source>
</evidence>
<evidence type="ECO:0000313" key="15">
    <source>
        <dbReference type="Proteomes" id="UP000578622"/>
    </source>
</evidence>
<gene>
    <name evidence="14" type="ORF">FHW20_004509</name>
</gene>
<evidence type="ECO:0000256" key="10">
    <source>
        <dbReference type="ARBA" id="ARBA00022967"/>
    </source>
</evidence>
<dbReference type="PROSITE" id="PS00211">
    <property type="entry name" value="ABC_TRANSPORTER_1"/>
    <property type="match status" value="2"/>
</dbReference>
<feature type="domain" description="ABC transporter" evidence="13">
    <location>
        <begin position="9"/>
        <end position="258"/>
    </location>
</feature>
<evidence type="ECO:0000256" key="1">
    <source>
        <dbReference type="ARBA" id="ARBA00004417"/>
    </source>
</evidence>
<dbReference type="EMBL" id="JACGXG010000012">
    <property type="protein sequence ID" value="MBA8853527.1"/>
    <property type="molecule type" value="Genomic_DNA"/>
</dbReference>
<feature type="domain" description="ABC transporter" evidence="13">
    <location>
        <begin position="297"/>
        <end position="548"/>
    </location>
</feature>
<dbReference type="PANTHER" id="PTHR43776">
    <property type="entry name" value="TRANSPORT ATP-BINDING PROTEIN"/>
    <property type="match status" value="1"/>
</dbReference>
<evidence type="ECO:0000256" key="2">
    <source>
        <dbReference type="ARBA" id="ARBA00005417"/>
    </source>
</evidence>
<keyword evidence="10" id="KW-1278">Translocase</keyword>
<comment type="function">
    <text evidence="12">Probably part of an ABC transporter complex that could be involved in peptide import. Probably responsible for energy coupling to the transport system.</text>
</comment>
<dbReference type="InterPro" id="IPR003593">
    <property type="entry name" value="AAA+_ATPase"/>
</dbReference>
<keyword evidence="6" id="KW-0547">Nucleotide-binding</keyword>
<evidence type="ECO:0000256" key="9">
    <source>
        <dbReference type="ARBA" id="ARBA00022927"/>
    </source>
</evidence>
<dbReference type="PANTHER" id="PTHR43776:SF7">
    <property type="entry name" value="D,D-DIPEPTIDE TRANSPORT ATP-BINDING PROTEIN DDPF-RELATED"/>
    <property type="match status" value="1"/>
</dbReference>
<keyword evidence="5" id="KW-0997">Cell inner membrane</keyword>
<keyword evidence="11" id="KW-0472">Membrane</keyword>